<evidence type="ECO:0000313" key="3">
    <source>
        <dbReference type="Proteomes" id="UP001152797"/>
    </source>
</evidence>
<accession>A0A9P1GIW8</accession>
<proteinExistence type="predicted"/>
<reference evidence="2" key="2">
    <citation type="submission" date="2024-04" db="EMBL/GenBank/DDBJ databases">
        <authorList>
            <person name="Chen Y."/>
            <person name="Shah S."/>
            <person name="Dougan E. K."/>
            <person name="Thang M."/>
            <person name="Chan C."/>
        </authorList>
    </citation>
    <scope>NUCLEOTIDE SEQUENCE [LARGE SCALE GENOMIC DNA]</scope>
</reference>
<dbReference type="Proteomes" id="UP001152797">
    <property type="component" value="Unassembled WGS sequence"/>
</dbReference>
<organism evidence="1">
    <name type="scientific">Cladocopium goreaui</name>
    <dbReference type="NCBI Taxonomy" id="2562237"/>
    <lineage>
        <taxon>Eukaryota</taxon>
        <taxon>Sar</taxon>
        <taxon>Alveolata</taxon>
        <taxon>Dinophyceae</taxon>
        <taxon>Suessiales</taxon>
        <taxon>Symbiodiniaceae</taxon>
        <taxon>Cladocopium</taxon>
    </lineage>
</organism>
<evidence type="ECO:0000313" key="2">
    <source>
        <dbReference type="EMBL" id="CAL1168133.1"/>
    </source>
</evidence>
<protein>
    <submittedName>
        <fullName evidence="1">Uncharacterized protein</fullName>
    </submittedName>
</protein>
<dbReference type="EMBL" id="CAMXCT010006498">
    <property type="protein sequence ID" value="CAI4014758.1"/>
    <property type="molecule type" value="Genomic_DNA"/>
</dbReference>
<reference evidence="1" key="1">
    <citation type="submission" date="2022-10" db="EMBL/GenBank/DDBJ databases">
        <authorList>
            <person name="Chen Y."/>
            <person name="Dougan E. K."/>
            <person name="Chan C."/>
            <person name="Rhodes N."/>
            <person name="Thang M."/>
        </authorList>
    </citation>
    <scope>NUCLEOTIDE SEQUENCE</scope>
</reference>
<comment type="caution">
    <text evidence="1">The sequence shown here is derived from an EMBL/GenBank/DDBJ whole genome shotgun (WGS) entry which is preliminary data.</text>
</comment>
<keyword evidence="3" id="KW-1185">Reference proteome</keyword>
<gene>
    <name evidence="1" type="ORF">C1SCF055_LOCUS39633</name>
</gene>
<dbReference type="OrthoDB" id="446381at2759"/>
<dbReference type="EMBL" id="CAMXCT030006498">
    <property type="protein sequence ID" value="CAL4802070.1"/>
    <property type="molecule type" value="Genomic_DNA"/>
</dbReference>
<dbReference type="AlphaFoldDB" id="A0A9P1GIW8"/>
<evidence type="ECO:0000313" key="1">
    <source>
        <dbReference type="EMBL" id="CAI4014758.1"/>
    </source>
</evidence>
<dbReference type="EMBL" id="CAMXCT020006498">
    <property type="protein sequence ID" value="CAL1168133.1"/>
    <property type="molecule type" value="Genomic_DNA"/>
</dbReference>
<sequence>MPKHAPGRKTKVHSKDIRMQVRVYLLENATTSAKLMKCDGSIEPVYNLNMSKRKLWHRSVAMQSLLSRPAWYKHMAAHHKNFVRLKTRTDVCCFCHKYDKVLLPALRKDLDAVRGGVQSVQNDYFAAMDSHWEAMKAAGRTDPDDQLSLQYVKFMKLFMDKTSSVRYRTAAAPGTVRGRQDLKEAEASGATTLRKYIDILECCAHHFAGVRRQHERREQRENNLPPNLLVVQLDYMENMTWPLGPEEAQDWFWATSRESMTTLGFYVSFWRNGCRHREYWHYISQVMNHDSAFAVACLNDLLQNLYCPAATELEIWADTGTHFRSYEFLWNVIELTRSRFACASLNFFVEHHGKRYCDGAFGLQRHWVSQFARTKNIECLADMHAAIEAGAAGTMSLDPPPLGPAYYVKSFKPSPKTHIFKLDTSLCDIQIEHTYCIFFDRASDGHVRGWNFWYSDRVDKRTLGSSIGKLKAIKVPCKEDWRLSYRATQPEKNPLNVDLLKRRMAKQSAFIDSSGASRRTNFMQALLRREKQGAKQKAKYLRQKRALAINLKEGQDSSDSESESDE</sequence>
<name>A0A9P1GIW8_9DINO</name>